<comment type="similarity">
    <text evidence="1">Belongs to the RelE toxin family.</text>
</comment>
<protein>
    <recommendedName>
        <fullName evidence="5">Plasmid stabilization protein</fullName>
    </recommendedName>
</protein>
<evidence type="ECO:0000313" key="4">
    <source>
        <dbReference type="Proteomes" id="UP000078428"/>
    </source>
</evidence>
<reference evidence="3 4" key="1">
    <citation type="submission" date="2016-04" db="EMBL/GenBank/DDBJ databases">
        <title>Draft genome sequence of freshwater magnetotactic bacteria Magnetospirillum marisnigri SP-1 and Magnetospirillum moscoviense BB-1.</title>
        <authorList>
            <person name="Koziaeva V."/>
            <person name="Dziuba M.V."/>
            <person name="Ivanov T.M."/>
            <person name="Kuznetsov B."/>
            <person name="Grouzdev D.S."/>
        </authorList>
    </citation>
    <scope>NUCLEOTIDE SEQUENCE [LARGE SCALE GENOMIC DNA]</scope>
    <source>
        <strain evidence="3 4">SP-1</strain>
    </source>
</reference>
<dbReference type="AlphaFoldDB" id="A0A178MKI1"/>
<evidence type="ECO:0000256" key="2">
    <source>
        <dbReference type="ARBA" id="ARBA00022649"/>
    </source>
</evidence>
<keyword evidence="4" id="KW-1185">Reference proteome</keyword>
<dbReference type="PANTHER" id="PTHR33755">
    <property type="entry name" value="TOXIN PARE1-RELATED"/>
    <property type="match status" value="1"/>
</dbReference>
<dbReference type="OrthoDB" id="8369899at2"/>
<evidence type="ECO:0000256" key="1">
    <source>
        <dbReference type="ARBA" id="ARBA00006226"/>
    </source>
</evidence>
<dbReference type="InterPro" id="IPR007712">
    <property type="entry name" value="RelE/ParE_toxin"/>
</dbReference>
<evidence type="ECO:0008006" key="5">
    <source>
        <dbReference type="Google" id="ProtNLM"/>
    </source>
</evidence>
<accession>A0A178MKI1</accession>
<name>A0A178MKI1_9PROT</name>
<dbReference type="STRING" id="1285242.A6A04_03485"/>
<organism evidence="3 4">
    <name type="scientific">Paramagnetospirillum marisnigri</name>
    <dbReference type="NCBI Taxonomy" id="1285242"/>
    <lineage>
        <taxon>Bacteria</taxon>
        <taxon>Pseudomonadati</taxon>
        <taxon>Pseudomonadota</taxon>
        <taxon>Alphaproteobacteria</taxon>
        <taxon>Rhodospirillales</taxon>
        <taxon>Magnetospirillaceae</taxon>
        <taxon>Paramagnetospirillum</taxon>
    </lineage>
</organism>
<evidence type="ECO:0000313" key="3">
    <source>
        <dbReference type="EMBL" id="OAN49190.1"/>
    </source>
</evidence>
<dbReference type="InterPro" id="IPR035093">
    <property type="entry name" value="RelE/ParE_toxin_dom_sf"/>
</dbReference>
<dbReference type="InterPro" id="IPR051803">
    <property type="entry name" value="TA_system_RelE-like_toxin"/>
</dbReference>
<dbReference type="RefSeq" id="WP_068493578.1">
    <property type="nucleotide sequence ID" value="NZ_LWQT01000066.1"/>
</dbReference>
<sequence length="94" mass="9989">MRGARLRPAAGADLEEIGDYIALDNPMAACQLIQDVMAACGLLAISLMLGRGRSGLASGVRSFPVGRYIVFYTATPDGIDVIRILHGARDVRSL</sequence>
<proteinExistence type="inferred from homology"/>
<keyword evidence="2" id="KW-1277">Toxin-antitoxin system</keyword>
<dbReference type="Proteomes" id="UP000078428">
    <property type="component" value="Unassembled WGS sequence"/>
</dbReference>
<dbReference type="Gene3D" id="3.30.2310.20">
    <property type="entry name" value="RelE-like"/>
    <property type="match status" value="1"/>
</dbReference>
<dbReference type="Pfam" id="PF05016">
    <property type="entry name" value="ParE_toxin"/>
    <property type="match status" value="1"/>
</dbReference>
<dbReference type="PANTHER" id="PTHR33755:SF6">
    <property type="entry name" value="PLASMID STABILIZATION SYSTEM PROTEIN"/>
    <property type="match status" value="1"/>
</dbReference>
<dbReference type="EMBL" id="LWQT01000066">
    <property type="protein sequence ID" value="OAN49190.1"/>
    <property type="molecule type" value="Genomic_DNA"/>
</dbReference>
<comment type="caution">
    <text evidence="3">The sequence shown here is derived from an EMBL/GenBank/DDBJ whole genome shotgun (WGS) entry which is preliminary data.</text>
</comment>
<gene>
    <name evidence="3" type="ORF">A6A04_03485</name>
</gene>